<evidence type="ECO:0000313" key="3">
    <source>
        <dbReference type="Proteomes" id="UP000028486"/>
    </source>
</evidence>
<dbReference type="STRING" id="1244531.CIG2463D_0821"/>
<keyword evidence="1" id="KW-0812">Transmembrane</keyword>
<keyword evidence="3" id="KW-1185">Reference proteome</keyword>
<dbReference type="AlphaFoldDB" id="A0A076FFP5"/>
<evidence type="ECO:0000313" key="2">
    <source>
        <dbReference type="EMBL" id="AII14664.1"/>
    </source>
</evidence>
<name>A0A076FFP5_9BACT</name>
<dbReference type="EMBL" id="CP009043">
    <property type="protein sequence ID" value="AII14664.1"/>
    <property type="molecule type" value="Genomic_DNA"/>
</dbReference>
<organism evidence="2 3">
    <name type="scientific">Campylobacter iguaniorum</name>
    <dbReference type="NCBI Taxonomy" id="1244531"/>
    <lineage>
        <taxon>Bacteria</taxon>
        <taxon>Pseudomonadati</taxon>
        <taxon>Campylobacterota</taxon>
        <taxon>Epsilonproteobacteria</taxon>
        <taxon>Campylobacterales</taxon>
        <taxon>Campylobacteraceae</taxon>
        <taxon>Campylobacter</taxon>
    </lineage>
</organism>
<dbReference type="Proteomes" id="UP000028486">
    <property type="component" value="Chromosome"/>
</dbReference>
<keyword evidence="1" id="KW-1133">Transmembrane helix</keyword>
<reference evidence="3" key="1">
    <citation type="journal article" date="2014" name="Genome Announc.">
        <title>Complete Genome Sequence of Campylobacter iguaniorum Strain 1485ET, Isolated from a Bearded Dragon (Pogona vitticeps).</title>
        <authorList>
            <person name="Gilbert M.J."/>
            <person name="Miller W.G."/>
            <person name="Yee E."/>
            <person name="Kik M."/>
            <person name="Wagenaar J.A."/>
            <person name="Duim B."/>
        </authorList>
    </citation>
    <scope>NUCLEOTIDE SEQUENCE [LARGE SCALE GENOMIC DNA]</scope>
    <source>
        <strain evidence="3">1485E</strain>
    </source>
</reference>
<gene>
    <name evidence="2" type="ORF">CIG1485E_0823</name>
</gene>
<protein>
    <submittedName>
        <fullName evidence="2">Uncharacterized protein</fullName>
    </submittedName>
</protein>
<dbReference type="HOGENOM" id="CLU_3059566_0_0_7"/>
<sequence length="53" mass="6332">MKNFSFTDLSDCEFFPHIVIFLISALIWFAFLFIDILKAIFKAPKKRQTYKRA</sequence>
<accession>A0A076FFP5</accession>
<keyword evidence="1" id="KW-0472">Membrane</keyword>
<evidence type="ECO:0000256" key="1">
    <source>
        <dbReference type="SAM" id="Phobius"/>
    </source>
</evidence>
<feature type="transmembrane region" description="Helical" evidence="1">
    <location>
        <begin position="14"/>
        <end position="37"/>
    </location>
</feature>
<dbReference type="KEGG" id="caj:CIG1485E_0823"/>
<proteinExistence type="predicted"/>